<dbReference type="SUPFAM" id="SSF53223">
    <property type="entry name" value="Aminoacid dehydrogenase-like, N-terminal domain"/>
    <property type="match status" value="1"/>
</dbReference>
<dbReference type="PANTHER" id="PTHR11606">
    <property type="entry name" value="GLUTAMATE DEHYDROGENASE"/>
    <property type="match status" value="1"/>
</dbReference>
<evidence type="ECO:0000256" key="3">
    <source>
        <dbReference type="PIRNR" id="PIRNR000185"/>
    </source>
</evidence>
<evidence type="ECO:0000256" key="6">
    <source>
        <dbReference type="PIRSR" id="PIRSR000185-3"/>
    </source>
</evidence>
<dbReference type="InterPro" id="IPR036291">
    <property type="entry name" value="NAD(P)-bd_dom_sf"/>
</dbReference>
<organism evidence="9 10">
    <name type="scientific">Candidatus Roizmanbacteria bacterium RIFOXYA1_FULL_41_12</name>
    <dbReference type="NCBI Taxonomy" id="1802082"/>
    <lineage>
        <taxon>Bacteria</taxon>
        <taxon>Candidatus Roizmaniibacteriota</taxon>
    </lineage>
</organism>
<dbReference type="InterPro" id="IPR033524">
    <property type="entry name" value="Glu/Leu/Phe/Val_DH_AS"/>
</dbReference>
<proteinExistence type="inferred from homology"/>
<dbReference type="InterPro" id="IPR006096">
    <property type="entry name" value="Glu/Leu/Phe/Val/Trp_DH_C"/>
</dbReference>
<dbReference type="Gene3D" id="3.40.50.720">
    <property type="entry name" value="NAD(P)-binding Rossmann-like Domain"/>
    <property type="match status" value="1"/>
</dbReference>
<comment type="similarity">
    <text evidence="1 3 7">Belongs to the Glu/Leu/Phe/Val dehydrogenases family.</text>
</comment>
<dbReference type="InterPro" id="IPR033922">
    <property type="entry name" value="NAD_bind_Glu_DH"/>
</dbReference>
<dbReference type="SUPFAM" id="SSF51735">
    <property type="entry name" value="NAD(P)-binding Rossmann-fold domains"/>
    <property type="match status" value="1"/>
</dbReference>
<dbReference type="GO" id="GO:0006538">
    <property type="term" value="P:L-glutamate catabolic process"/>
    <property type="evidence" value="ECO:0007669"/>
    <property type="project" value="TreeGrafter"/>
</dbReference>
<evidence type="ECO:0000313" key="10">
    <source>
        <dbReference type="Proteomes" id="UP000178450"/>
    </source>
</evidence>
<evidence type="ECO:0000256" key="7">
    <source>
        <dbReference type="RuleBase" id="RU004417"/>
    </source>
</evidence>
<dbReference type="Gene3D" id="3.40.50.10860">
    <property type="entry name" value="Leucine Dehydrogenase, chain A, domain 1"/>
    <property type="match status" value="1"/>
</dbReference>
<keyword evidence="2 3" id="KW-0560">Oxidoreductase</keyword>
<dbReference type="InterPro" id="IPR046346">
    <property type="entry name" value="Aminoacid_DH-like_N_sf"/>
</dbReference>
<feature type="binding site" evidence="5">
    <location>
        <position position="359"/>
    </location>
    <ligand>
        <name>substrate</name>
    </ligand>
</feature>
<feature type="binding site" evidence="5">
    <location>
        <position position="222"/>
    </location>
    <ligand>
        <name>NAD(+)</name>
        <dbReference type="ChEBI" id="CHEBI:57540"/>
    </ligand>
</feature>
<dbReference type="Pfam" id="PF02812">
    <property type="entry name" value="ELFV_dehydrog_N"/>
    <property type="match status" value="1"/>
</dbReference>
<keyword evidence="5" id="KW-0547">Nucleotide-binding</keyword>
<evidence type="ECO:0000259" key="8">
    <source>
        <dbReference type="SMART" id="SM00839"/>
    </source>
</evidence>
<evidence type="ECO:0000256" key="1">
    <source>
        <dbReference type="ARBA" id="ARBA00006382"/>
    </source>
</evidence>
<dbReference type="PANTHER" id="PTHR11606:SF13">
    <property type="entry name" value="GLUTAMATE DEHYDROGENASE 1, MITOCHONDRIAL"/>
    <property type="match status" value="1"/>
</dbReference>
<feature type="domain" description="Glutamate/phenylalanine/leucine/valine/L-tryptophan dehydrogenase C-terminal" evidence="8">
    <location>
        <begin position="180"/>
        <end position="415"/>
    </location>
</feature>
<dbReference type="EMBL" id="MGBG01000019">
    <property type="protein sequence ID" value="OGK64591.1"/>
    <property type="molecule type" value="Genomic_DNA"/>
</dbReference>
<evidence type="ECO:0000256" key="2">
    <source>
        <dbReference type="ARBA" id="ARBA00023002"/>
    </source>
</evidence>
<comment type="caution">
    <text evidence="9">The sequence shown here is derived from an EMBL/GenBank/DDBJ whole genome shotgun (WGS) entry which is preliminary data.</text>
</comment>
<dbReference type="PROSITE" id="PS00074">
    <property type="entry name" value="GLFV_DEHYDROGENASE"/>
    <property type="match status" value="1"/>
</dbReference>
<dbReference type="Proteomes" id="UP000178450">
    <property type="component" value="Unassembled WGS sequence"/>
</dbReference>
<keyword evidence="5" id="KW-0520">NAD</keyword>
<dbReference type="Pfam" id="PF00208">
    <property type="entry name" value="ELFV_dehydrog"/>
    <property type="match status" value="1"/>
</dbReference>
<feature type="binding site" evidence="5">
    <location>
        <position position="187"/>
    </location>
    <ligand>
        <name>NAD(+)</name>
        <dbReference type="ChEBI" id="CHEBI:57540"/>
    </ligand>
</feature>
<feature type="binding site" evidence="5">
    <location>
        <position position="67"/>
    </location>
    <ligand>
        <name>substrate</name>
    </ligand>
</feature>
<dbReference type="PRINTS" id="PR00082">
    <property type="entry name" value="GLFDHDRGNASE"/>
</dbReference>
<feature type="active site" description="Proton donor" evidence="4">
    <location>
        <position position="103"/>
    </location>
</feature>
<name>A0A1F7K9S1_9BACT</name>
<feature type="binding site" evidence="5">
    <location>
        <position position="91"/>
    </location>
    <ligand>
        <name>substrate</name>
    </ligand>
</feature>
<accession>A0A1F7K9S1</accession>
<dbReference type="AlphaFoldDB" id="A0A1F7K9S1"/>
<protein>
    <recommendedName>
        <fullName evidence="3">Glutamate dehydrogenase</fullName>
    </recommendedName>
</protein>
<sequence>MNKMLESAQLLIKQAAQKISLNSSQLAQIMALDRIIEVKVPVKMHTGEIQVFQGFRAQHNNKLGPYKGGIRFHPQVSREEVMALSTLMSLKCAVAGLPYGGAKGGIVIDPKKLTSDELEQLSRRYVRAIAPFIGPWVDVPAPDVNTNPMIMAWMLSEYEQLIGQKAPATFTGKPLNIGGSKGRTEATGRGGVFVLEALLSKLAKQLNKPKNQLTVAIQGFGNVGYYFAKIAEVQGFKIVALSDSRGAVFVKDGLDVAKTLECKQQKGSVAGCYCQGSVCDVKLGKALTNEELLALPVDILVPSALENVITAENAGNIRAKVIIEMANGPVSQDAYPILDKKGIVSVPDILANSGGVIVSYFEWVQGLAGYWWSEEEVNQKLKRQITQAFEAVWQASKQYKTNLKQAAFAVALKRLT</sequence>
<reference evidence="9 10" key="1">
    <citation type="journal article" date="2016" name="Nat. Commun.">
        <title>Thousands of microbial genomes shed light on interconnected biogeochemical processes in an aquifer system.</title>
        <authorList>
            <person name="Anantharaman K."/>
            <person name="Brown C.T."/>
            <person name="Hug L.A."/>
            <person name="Sharon I."/>
            <person name="Castelle C.J."/>
            <person name="Probst A.J."/>
            <person name="Thomas B.C."/>
            <person name="Singh A."/>
            <person name="Wilkins M.J."/>
            <person name="Karaoz U."/>
            <person name="Brodie E.L."/>
            <person name="Williams K.H."/>
            <person name="Hubbard S.S."/>
            <person name="Banfield J.F."/>
        </authorList>
    </citation>
    <scope>NUCLEOTIDE SEQUENCE [LARGE SCALE GENOMIC DNA]</scope>
</reference>
<dbReference type="InterPro" id="IPR006097">
    <property type="entry name" value="Glu/Leu/Phe/Val/Trp_DH_dimer"/>
</dbReference>
<dbReference type="GO" id="GO:0000166">
    <property type="term" value="F:nucleotide binding"/>
    <property type="evidence" value="ECO:0007669"/>
    <property type="project" value="UniProtKB-KW"/>
</dbReference>
<dbReference type="GO" id="GO:0004352">
    <property type="term" value="F:glutamate dehydrogenase (NAD+) activity"/>
    <property type="evidence" value="ECO:0007669"/>
    <property type="project" value="TreeGrafter"/>
</dbReference>
<dbReference type="SMART" id="SM00839">
    <property type="entry name" value="ELFV_dehydrog"/>
    <property type="match status" value="1"/>
</dbReference>
<feature type="site" description="Important for catalysis" evidence="6">
    <location>
        <position position="143"/>
    </location>
</feature>
<evidence type="ECO:0000256" key="5">
    <source>
        <dbReference type="PIRSR" id="PIRSR000185-2"/>
    </source>
</evidence>
<evidence type="ECO:0000256" key="4">
    <source>
        <dbReference type="PIRSR" id="PIRSR000185-1"/>
    </source>
</evidence>
<dbReference type="CDD" id="cd01076">
    <property type="entry name" value="NAD_bind_1_Glu_DH"/>
    <property type="match status" value="1"/>
</dbReference>
<gene>
    <name evidence="9" type="ORF">A2209_03380</name>
</gene>
<dbReference type="PIRSF" id="PIRSF000185">
    <property type="entry name" value="Glu_DH"/>
    <property type="match status" value="1"/>
</dbReference>
<dbReference type="InterPro" id="IPR014362">
    <property type="entry name" value="Glu_DH"/>
</dbReference>
<evidence type="ECO:0000313" key="9">
    <source>
        <dbReference type="EMBL" id="OGK64591.1"/>
    </source>
</evidence>
<dbReference type="InterPro" id="IPR006095">
    <property type="entry name" value="Glu/Leu/Phe/Val/Trp_DH"/>
</dbReference>